<dbReference type="PROSITE" id="PS50003">
    <property type="entry name" value="PH_DOMAIN"/>
    <property type="match status" value="1"/>
</dbReference>
<dbReference type="GeneID" id="8852620"/>
<reference evidence="5 6" key="1">
    <citation type="journal article" date="2010" name="Cell">
        <title>The genome of Naegleria gruberi illuminates early eukaryotic versatility.</title>
        <authorList>
            <person name="Fritz-Laylin L.K."/>
            <person name="Prochnik S.E."/>
            <person name="Ginger M.L."/>
            <person name="Dacks J.B."/>
            <person name="Carpenter M.L."/>
            <person name="Field M.C."/>
            <person name="Kuo A."/>
            <person name="Paredez A."/>
            <person name="Chapman J."/>
            <person name="Pham J."/>
            <person name="Shu S."/>
            <person name="Neupane R."/>
            <person name="Cipriano M."/>
            <person name="Mancuso J."/>
            <person name="Tu H."/>
            <person name="Salamov A."/>
            <person name="Lindquist E."/>
            <person name="Shapiro H."/>
            <person name="Lucas S."/>
            <person name="Grigoriev I.V."/>
            <person name="Cande W.Z."/>
            <person name="Fulton C."/>
            <person name="Rokhsar D.S."/>
            <person name="Dawson S.C."/>
        </authorList>
    </citation>
    <scope>NUCLEOTIDE SEQUENCE [LARGE SCALE GENOMIC DNA]</scope>
    <source>
        <strain evidence="5 6">NEG-M</strain>
    </source>
</reference>
<accession>D2V205</accession>
<dbReference type="AlphaFoldDB" id="D2V205"/>
<dbReference type="InterPro" id="IPR011993">
    <property type="entry name" value="PH-like_dom_sf"/>
</dbReference>
<evidence type="ECO:0000256" key="2">
    <source>
        <dbReference type="SAM" id="MobiDB-lite"/>
    </source>
</evidence>
<evidence type="ECO:0000259" key="4">
    <source>
        <dbReference type="PROSITE" id="PS50010"/>
    </source>
</evidence>
<evidence type="ECO:0000313" key="5">
    <source>
        <dbReference type="EMBL" id="EFC49251.1"/>
    </source>
</evidence>
<dbReference type="InterPro" id="IPR001849">
    <property type="entry name" value="PH_domain"/>
</dbReference>
<dbReference type="SUPFAM" id="SSF48065">
    <property type="entry name" value="DBL homology domain (DH-domain)"/>
    <property type="match status" value="1"/>
</dbReference>
<name>D2V205_NAEGR</name>
<dbReference type="SUPFAM" id="SSF50729">
    <property type="entry name" value="PH domain-like"/>
    <property type="match status" value="1"/>
</dbReference>
<dbReference type="Pfam" id="PF00621">
    <property type="entry name" value="RhoGEF"/>
    <property type="match status" value="1"/>
</dbReference>
<feature type="compositionally biased region" description="Polar residues" evidence="2">
    <location>
        <begin position="796"/>
        <end position="806"/>
    </location>
</feature>
<dbReference type="VEuPathDB" id="AmoebaDB:NAEGRDRAFT_78200"/>
<evidence type="ECO:0000259" key="3">
    <source>
        <dbReference type="PROSITE" id="PS50003"/>
    </source>
</evidence>
<evidence type="ECO:0000313" key="6">
    <source>
        <dbReference type="Proteomes" id="UP000006671"/>
    </source>
</evidence>
<feature type="compositionally biased region" description="Low complexity" evidence="2">
    <location>
        <begin position="597"/>
        <end position="611"/>
    </location>
</feature>
<dbReference type="Gene3D" id="2.30.29.30">
    <property type="entry name" value="Pleckstrin-homology domain (PH domain)/Phosphotyrosine-binding domain (PTB)"/>
    <property type="match status" value="1"/>
</dbReference>
<keyword evidence="6" id="KW-1185">Reference proteome</keyword>
<keyword evidence="1" id="KW-0175">Coiled coil</keyword>
<feature type="compositionally biased region" description="Basic and acidic residues" evidence="2">
    <location>
        <begin position="783"/>
        <end position="795"/>
    </location>
</feature>
<proteinExistence type="predicted"/>
<dbReference type="Gene3D" id="1.20.900.10">
    <property type="entry name" value="Dbl homology (DH) domain"/>
    <property type="match status" value="1"/>
</dbReference>
<dbReference type="eggNOG" id="KOG4424">
    <property type="taxonomic scope" value="Eukaryota"/>
</dbReference>
<feature type="domain" description="PH" evidence="3">
    <location>
        <begin position="227"/>
        <end position="418"/>
    </location>
</feature>
<dbReference type="GO" id="GO:0005085">
    <property type="term" value="F:guanyl-nucleotide exchange factor activity"/>
    <property type="evidence" value="ECO:0007669"/>
    <property type="project" value="InterPro"/>
</dbReference>
<feature type="compositionally biased region" description="Basic and acidic residues" evidence="2">
    <location>
        <begin position="573"/>
        <end position="596"/>
    </location>
</feature>
<dbReference type="EMBL" id="GG738848">
    <property type="protein sequence ID" value="EFC49251.1"/>
    <property type="molecule type" value="Genomic_DNA"/>
</dbReference>
<dbReference type="SMART" id="SM00325">
    <property type="entry name" value="RhoGEF"/>
    <property type="match status" value="1"/>
</dbReference>
<dbReference type="PROSITE" id="PS50096">
    <property type="entry name" value="IQ"/>
    <property type="match status" value="1"/>
</dbReference>
<feature type="compositionally biased region" description="Basic and acidic residues" evidence="2">
    <location>
        <begin position="630"/>
        <end position="644"/>
    </location>
</feature>
<dbReference type="GO" id="GO:0005737">
    <property type="term" value="C:cytoplasm"/>
    <property type="evidence" value="ECO:0007669"/>
    <property type="project" value="TreeGrafter"/>
</dbReference>
<dbReference type="InterPro" id="IPR051092">
    <property type="entry name" value="FYVE_RhoGEF_PH"/>
</dbReference>
<dbReference type="InterPro" id="IPR000219">
    <property type="entry name" value="DH_dom"/>
</dbReference>
<feature type="domain" description="DH" evidence="4">
    <location>
        <begin position="9"/>
        <end position="191"/>
    </location>
</feature>
<dbReference type="RefSeq" id="XP_002681995.1">
    <property type="nucleotide sequence ID" value="XM_002681949.1"/>
</dbReference>
<dbReference type="KEGG" id="ngr:NAEGRDRAFT_78200"/>
<dbReference type="InterPro" id="IPR035899">
    <property type="entry name" value="DBL_dom_sf"/>
</dbReference>
<dbReference type="OMA" id="TNIVEPH"/>
<dbReference type="PANTHER" id="PTHR12673">
    <property type="entry name" value="FACIOGENITAL DYSPLASIA PROTEIN"/>
    <property type="match status" value="1"/>
</dbReference>
<organism evidence="6">
    <name type="scientific">Naegleria gruberi</name>
    <name type="common">Amoeba</name>
    <dbReference type="NCBI Taxonomy" id="5762"/>
    <lineage>
        <taxon>Eukaryota</taxon>
        <taxon>Discoba</taxon>
        <taxon>Heterolobosea</taxon>
        <taxon>Tetramitia</taxon>
        <taxon>Eutetramitia</taxon>
        <taxon>Vahlkampfiidae</taxon>
        <taxon>Naegleria</taxon>
    </lineage>
</organism>
<feature type="region of interest" description="Disordered" evidence="2">
    <location>
        <begin position="783"/>
        <end position="806"/>
    </location>
</feature>
<feature type="compositionally biased region" description="Basic and acidic residues" evidence="2">
    <location>
        <begin position="675"/>
        <end position="684"/>
    </location>
</feature>
<dbReference type="SMART" id="SM00233">
    <property type="entry name" value="PH"/>
    <property type="match status" value="1"/>
</dbReference>
<dbReference type="InParanoid" id="D2V205"/>
<dbReference type="CDD" id="cd00160">
    <property type="entry name" value="RhoGEF"/>
    <property type="match status" value="1"/>
</dbReference>
<feature type="region of interest" description="Disordered" evidence="2">
    <location>
        <begin position="460"/>
        <end position="521"/>
    </location>
</feature>
<dbReference type="Proteomes" id="UP000006671">
    <property type="component" value="Unassembled WGS sequence"/>
</dbReference>
<protein>
    <submittedName>
        <fullName evidence="5">RhoGEF domain-containing protein</fullName>
    </submittedName>
</protein>
<dbReference type="PANTHER" id="PTHR12673:SF263">
    <property type="entry name" value="PLECKSTRIN DOMAIN-CONTAINING PROTEIN"/>
    <property type="match status" value="1"/>
</dbReference>
<sequence length="806" mass="91846">MSKTYDKEKRKKIFDEIIDTEEKYLLSLETLNKNYIVPLKKNKYLKFGRELNSIVSNLTVIVNFNNHLLSKLKQTNEDDIGKTFQMIIPFLKTYTQYFSNYEAALNSIREADKNPKNKRFSEWLKKTDDRAKEQGQQTFKQLLIQPVQRIPRYNLLLSEVLKNTPKTHVDYENLRSASDKMKEVADHLNRQITEIENRNKLIKLKEIFVLNNTGKGVMTNIVEPHRKYVFEGELHVLSETSSINKQKHYFFLFSDIMVCCKEVPEELKRKLIEEKKAAQQSQANSKKLGGLKIFSRKSDAGNSDTDHNQFGAFDDDENEIPDHFYTITFTIKFTDKIGTGNTPVSSPMMAASTPTSPSMESSTNVEEIWVRDFSFMEGRNFQFPNIFQLITGTETYTFESTDAKSREKWVNHLNNTLDELKKKKKDTTKDRAKAKGFPVVMVNSAALVIQALARGKLTRGKKGDVENRFKPRKKTTKLNTNPLGATSPSSPTADSIPTGPVTIDHTDVNVTAPPEKSPRPVEEPIAKVEEPVTKPITPRVIDENPSQEPTSVIDAATIPPQTNVVEEPQETSKPVEEPKQVEVEKPVEEPIVEKPTEPVTEPYEDNTSTTTTEEEPKPVEPEVVDSATVEEPKVKQPEIEEPKQQVDPGITTTIEEPEDEEPATQTTPESTNNDAIKKSPRESISDGLRSPLSSPRLYRKDSNEEFKSPTKEEDEEVYFDEEGNVLPPWKVELMKKFKKSGKFNAILAQQNDNKKVEKKIDMPNKKLQLNAIRSMFEEKDKLAKEEMHTLRKAKESPQNTSSSSLK</sequence>
<gene>
    <name evidence="5" type="ORF">NAEGRDRAFT_78200</name>
</gene>
<feature type="coiled-coil region" evidence="1">
    <location>
        <begin position="171"/>
        <end position="205"/>
    </location>
</feature>
<feature type="compositionally biased region" description="Basic and acidic residues" evidence="2">
    <location>
        <begin position="698"/>
        <end position="711"/>
    </location>
</feature>
<feature type="compositionally biased region" description="Polar residues" evidence="2">
    <location>
        <begin position="477"/>
        <end position="495"/>
    </location>
</feature>
<dbReference type="OrthoDB" id="245697at2759"/>
<feature type="region of interest" description="Disordered" evidence="2">
    <location>
        <begin position="538"/>
        <end position="719"/>
    </location>
</feature>
<dbReference type="PROSITE" id="PS50010">
    <property type="entry name" value="DH_2"/>
    <property type="match status" value="1"/>
</dbReference>
<evidence type="ECO:0000256" key="1">
    <source>
        <dbReference type="SAM" id="Coils"/>
    </source>
</evidence>